<protein>
    <submittedName>
        <fullName evidence="3">Pectinesterase inhibitor domain-containing protein</fullName>
    </submittedName>
</protein>
<dbReference type="PANTHER" id="PTHR33748">
    <property type="entry name" value="PROTEIN CBG04600"/>
    <property type="match status" value="1"/>
</dbReference>
<dbReference type="Gene3D" id="3.10.310.50">
    <property type="match status" value="1"/>
</dbReference>
<feature type="signal peptide" evidence="1">
    <location>
        <begin position="1"/>
        <end position="19"/>
    </location>
</feature>
<reference evidence="3" key="1">
    <citation type="submission" date="2022-11" db="UniProtKB">
        <authorList>
            <consortium name="WormBaseParasite"/>
        </authorList>
    </citation>
    <scope>IDENTIFICATION</scope>
</reference>
<dbReference type="PANTHER" id="PTHR33748:SF6">
    <property type="entry name" value="TPM_PHOSPHATASE DOMAIN-CONTAINING PROTEIN"/>
    <property type="match status" value="1"/>
</dbReference>
<dbReference type="Pfam" id="PF17175">
    <property type="entry name" value="MOLO1"/>
    <property type="match status" value="1"/>
</dbReference>
<keyword evidence="1" id="KW-0732">Signal</keyword>
<dbReference type="AlphaFoldDB" id="A0A914PT05"/>
<sequence length="192" mass="20955">MKLLISVIILTFVAVGVFGKTWDASNFPNPTKRGECIVEKNAYLCDPDMLISPSGREKVVKALNALEKNSRNQSANSFCDKKGVTAAIAAGKEFKGTQKDLDGIASDLYKKWKLDSECEKSFVLVRSGTSGDAKYAVEAGKEIPMTKREIQKLFKKKSPSLLESVLKVIEAVEKKAQEPKGAKKGLLSKILG</sequence>
<dbReference type="WBParaSite" id="PDA_v2.g21819.t1">
    <property type="protein sequence ID" value="PDA_v2.g21819.t1"/>
    <property type="gene ID" value="PDA_v2.g21819"/>
</dbReference>
<feature type="chain" id="PRO_5037714347" evidence="1">
    <location>
        <begin position="20"/>
        <end position="192"/>
    </location>
</feature>
<keyword evidence="2" id="KW-1185">Reference proteome</keyword>
<dbReference type="Proteomes" id="UP000887578">
    <property type="component" value="Unplaced"/>
</dbReference>
<name>A0A914PT05_9BILA</name>
<organism evidence="2 3">
    <name type="scientific">Panagrolaimus davidi</name>
    <dbReference type="NCBI Taxonomy" id="227884"/>
    <lineage>
        <taxon>Eukaryota</taxon>
        <taxon>Metazoa</taxon>
        <taxon>Ecdysozoa</taxon>
        <taxon>Nematoda</taxon>
        <taxon>Chromadorea</taxon>
        <taxon>Rhabditida</taxon>
        <taxon>Tylenchina</taxon>
        <taxon>Panagrolaimomorpha</taxon>
        <taxon>Panagrolaimoidea</taxon>
        <taxon>Panagrolaimidae</taxon>
        <taxon>Panagrolaimus</taxon>
    </lineage>
</organism>
<dbReference type="GO" id="GO:0005892">
    <property type="term" value="C:acetylcholine-gated channel complex"/>
    <property type="evidence" value="ECO:0007669"/>
    <property type="project" value="InterPro"/>
</dbReference>
<dbReference type="InterPro" id="IPR033438">
    <property type="entry name" value="MOLO1"/>
</dbReference>
<evidence type="ECO:0000313" key="2">
    <source>
        <dbReference type="Proteomes" id="UP000887578"/>
    </source>
</evidence>
<accession>A0A914PT05</accession>
<proteinExistence type="predicted"/>
<evidence type="ECO:0000313" key="3">
    <source>
        <dbReference type="WBParaSite" id="PDA_v2.g21819.t1"/>
    </source>
</evidence>
<evidence type="ECO:0000256" key="1">
    <source>
        <dbReference type="SAM" id="SignalP"/>
    </source>
</evidence>